<keyword evidence="10 13" id="KW-0472">Membrane</keyword>
<dbReference type="Gene3D" id="2.60.40.60">
    <property type="entry name" value="Cadherins"/>
    <property type="match status" value="6"/>
</dbReference>
<proteinExistence type="predicted"/>
<protein>
    <recommendedName>
        <fullName evidence="14">Cadherin domain-containing protein</fullName>
    </recommendedName>
</protein>
<dbReference type="FunFam" id="2.60.40.60:FF:000001">
    <property type="entry name" value="Protocadherin alpha 2"/>
    <property type="match status" value="1"/>
</dbReference>
<keyword evidence="8" id="KW-0130">Cell adhesion</keyword>
<keyword evidence="7 12" id="KW-0106">Calcium</keyword>
<dbReference type="EMBL" id="JANPWB010000011">
    <property type="protein sequence ID" value="KAJ1128084.1"/>
    <property type="molecule type" value="Genomic_DNA"/>
</dbReference>
<dbReference type="AlphaFoldDB" id="A0AAV7PJU1"/>
<feature type="domain" description="Cadherin" evidence="14">
    <location>
        <begin position="101"/>
        <end position="176"/>
    </location>
</feature>
<evidence type="ECO:0000313" key="15">
    <source>
        <dbReference type="EMBL" id="KAJ1128084.1"/>
    </source>
</evidence>
<dbReference type="SUPFAM" id="SSF49313">
    <property type="entry name" value="Cadherin-like"/>
    <property type="match status" value="6"/>
</dbReference>
<organism evidence="15 16">
    <name type="scientific">Pleurodeles waltl</name>
    <name type="common">Iberian ribbed newt</name>
    <dbReference type="NCBI Taxonomy" id="8319"/>
    <lineage>
        <taxon>Eukaryota</taxon>
        <taxon>Metazoa</taxon>
        <taxon>Chordata</taxon>
        <taxon>Craniata</taxon>
        <taxon>Vertebrata</taxon>
        <taxon>Euteleostomi</taxon>
        <taxon>Amphibia</taxon>
        <taxon>Batrachia</taxon>
        <taxon>Caudata</taxon>
        <taxon>Salamandroidea</taxon>
        <taxon>Salamandridae</taxon>
        <taxon>Pleurodelinae</taxon>
        <taxon>Pleurodeles</taxon>
    </lineage>
</organism>
<accession>A0AAV7PJU1</accession>
<dbReference type="PROSITE" id="PS50268">
    <property type="entry name" value="CADHERIN_2"/>
    <property type="match status" value="6"/>
</dbReference>
<dbReference type="PANTHER" id="PTHR24028:SF234">
    <property type="entry name" value="PROTOCADHERIN GAMMA-A3"/>
    <property type="match status" value="1"/>
</dbReference>
<gene>
    <name evidence="15" type="ORF">NDU88_006465</name>
</gene>
<dbReference type="InterPro" id="IPR013164">
    <property type="entry name" value="Cadherin_N"/>
</dbReference>
<dbReference type="PANTHER" id="PTHR24028">
    <property type="entry name" value="CADHERIN-87A"/>
    <property type="match status" value="1"/>
</dbReference>
<dbReference type="InterPro" id="IPR020894">
    <property type="entry name" value="Cadherin_CS"/>
</dbReference>
<evidence type="ECO:0000256" key="7">
    <source>
        <dbReference type="ARBA" id="ARBA00022837"/>
    </source>
</evidence>
<feature type="domain" description="Cadherin" evidence="14">
    <location>
        <begin position="495"/>
        <end position="604"/>
    </location>
</feature>
<dbReference type="InterPro" id="IPR015919">
    <property type="entry name" value="Cadherin-like_sf"/>
</dbReference>
<feature type="transmembrane region" description="Helical" evidence="13">
    <location>
        <begin position="730"/>
        <end position="755"/>
    </location>
</feature>
<name>A0AAV7PJU1_PLEWA</name>
<dbReference type="InterPro" id="IPR050174">
    <property type="entry name" value="Protocadherin/Cadherin-CA"/>
</dbReference>
<keyword evidence="3" id="KW-1003">Cell membrane</keyword>
<evidence type="ECO:0000256" key="12">
    <source>
        <dbReference type="PROSITE-ProRule" id="PRU00043"/>
    </source>
</evidence>
<dbReference type="FunFam" id="2.60.40.60:FF:000004">
    <property type="entry name" value="Protocadherin 1 gamma 2"/>
    <property type="match status" value="1"/>
</dbReference>
<evidence type="ECO:0000256" key="4">
    <source>
        <dbReference type="ARBA" id="ARBA00022692"/>
    </source>
</evidence>
<evidence type="ECO:0000256" key="3">
    <source>
        <dbReference type="ARBA" id="ARBA00022475"/>
    </source>
</evidence>
<dbReference type="Pfam" id="PF16492">
    <property type="entry name" value="Cadherin_C_2"/>
    <property type="match status" value="1"/>
</dbReference>
<evidence type="ECO:0000256" key="6">
    <source>
        <dbReference type="ARBA" id="ARBA00022737"/>
    </source>
</evidence>
<evidence type="ECO:0000256" key="1">
    <source>
        <dbReference type="ARBA" id="ARBA00003436"/>
    </source>
</evidence>
<dbReference type="FunFam" id="2.60.40.60:FF:000002">
    <property type="entry name" value="Protocadherin alpha 2"/>
    <property type="match status" value="1"/>
</dbReference>
<dbReference type="GO" id="GO:0007156">
    <property type="term" value="P:homophilic cell adhesion via plasma membrane adhesion molecules"/>
    <property type="evidence" value="ECO:0007669"/>
    <property type="project" value="InterPro"/>
</dbReference>
<comment type="subcellular location">
    <subcellularLocation>
        <location evidence="2">Cell membrane</location>
        <topology evidence="2">Single-pass type I membrane protein</topology>
    </subcellularLocation>
</comment>
<comment type="function">
    <text evidence="1">Potential calcium-dependent cell-adhesion protein. May be involved in the establishment and maintenance of specific neuronal connections in the brain.</text>
</comment>
<feature type="domain" description="Cadherin" evidence="14">
    <location>
        <begin position="397"/>
        <end position="494"/>
    </location>
</feature>
<evidence type="ECO:0000259" key="14">
    <source>
        <dbReference type="PROSITE" id="PS50268"/>
    </source>
</evidence>
<feature type="domain" description="Cadherin" evidence="14">
    <location>
        <begin position="621"/>
        <end position="725"/>
    </location>
</feature>
<dbReference type="PRINTS" id="PR00205">
    <property type="entry name" value="CADHERIN"/>
</dbReference>
<evidence type="ECO:0000313" key="16">
    <source>
        <dbReference type="Proteomes" id="UP001066276"/>
    </source>
</evidence>
<feature type="transmembrane region" description="Helical" evidence="13">
    <location>
        <begin position="55"/>
        <end position="74"/>
    </location>
</feature>
<evidence type="ECO:0000256" key="10">
    <source>
        <dbReference type="ARBA" id="ARBA00023136"/>
    </source>
</evidence>
<dbReference type="Pfam" id="PF08266">
    <property type="entry name" value="Cadherin_2"/>
    <property type="match status" value="1"/>
</dbReference>
<evidence type="ECO:0000256" key="8">
    <source>
        <dbReference type="ARBA" id="ARBA00022889"/>
    </source>
</evidence>
<dbReference type="PROSITE" id="PS00232">
    <property type="entry name" value="CADHERIN_1"/>
    <property type="match status" value="2"/>
</dbReference>
<sequence length="889" mass="98415">MELLTIRWKPLPAWDHTERDCYSEAQTPSRFHSGAQSPRLCYSGAQTSKRCYSGATLLLLVTLLTVCGAASGQLRYSIPEEMRKGSFVGNVALDLGMDTKELSEGGARIVSRGRKQYFVLNINGGHVYINERIDRESICERVDQCLLNVEIFLEKNIKVYTMEVEIRDINDNAPAFIADEISLQVNERTAPGARISLPEAHDADQGHNSLKSYQLSANKHFTLDVQRRADGSQFPELVLEKSLDHEDQNVHHLILTATDGGDPVRSGTAQIHINVLDYNDNAPVFNQSVYRFVVSENVNTGVLVGTVRATDIDQGSNSEITYSFNKIKETALKKFKLNSSTGQIYLTEQLDFEEFEFYEFEIQGSDGILSSRCKVLIDVINVNDNRPDIILSSLLKTISENSPPGTVIALVEVYDRDSGDYGRVTCFLAPHLPFQLQKSIGSYHSLITDSALDREQVQLYNITITVTDGGTPPLSNTKTISLEVIDENDNPPIFPKLSYNAYIMENVPSGASVFGAKAMDLDLDKNAKITYTILDGYIYGGRLSSYISINSESGVIYALQSFDFEKIRDFQVHVKAEDGGSPPLASNVTVIFYIQDQNDNTPEILYPSTPTDGSSGVEMAPRSSEPGYLITKVVAVDADSGHNAWLSYQLLRATDQGLFTVGLYSGEIRTARPIMEKDAIKQFLVVLVKDSGQTPLSSSVTVTIVLADSMPEILHDISDPSAPEAMDSNLTLYLVIAVAVISSLFLFLIILLLAIRLHRWRESQLFDTSGVNFNALPASHFVGIDGVRAFLQTYSHDVFLTGCSEKSQVIFPVLSDTNTPSRNHNNEMQESMLIDDVLSMAKEDQYFNQGVAIAQRLRFRVDIYDLVTSPAFSLLVEHGTAAKTRPTLG</sequence>
<comment type="caution">
    <text evidence="15">The sequence shown here is derived from an EMBL/GenBank/DDBJ whole genome shotgun (WGS) entry which is preliminary data.</text>
</comment>
<dbReference type="CDD" id="cd11304">
    <property type="entry name" value="Cadherin_repeat"/>
    <property type="match status" value="5"/>
</dbReference>
<keyword evidence="4 13" id="KW-0812">Transmembrane</keyword>
<evidence type="ECO:0000256" key="13">
    <source>
        <dbReference type="SAM" id="Phobius"/>
    </source>
</evidence>
<dbReference type="InterPro" id="IPR032455">
    <property type="entry name" value="Cadherin_C"/>
</dbReference>
<dbReference type="InterPro" id="IPR002126">
    <property type="entry name" value="Cadherin-like_dom"/>
</dbReference>
<keyword evidence="9 13" id="KW-1133">Transmembrane helix</keyword>
<dbReference type="GO" id="GO:0005509">
    <property type="term" value="F:calcium ion binding"/>
    <property type="evidence" value="ECO:0007669"/>
    <property type="project" value="UniProtKB-UniRule"/>
</dbReference>
<dbReference type="FunFam" id="2.60.40.60:FF:000006">
    <property type="entry name" value="Protocadherin alpha 2"/>
    <property type="match status" value="1"/>
</dbReference>
<feature type="domain" description="Cadherin" evidence="14">
    <location>
        <begin position="286"/>
        <end position="389"/>
    </location>
</feature>
<evidence type="ECO:0000256" key="9">
    <source>
        <dbReference type="ARBA" id="ARBA00022989"/>
    </source>
</evidence>
<dbReference type="GO" id="GO:0005886">
    <property type="term" value="C:plasma membrane"/>
    <property type="evidence" value="ECO:0007669"/>
    <property type="project" value="UniProtKB-SubCell"/>
</dbReference>
<reference evidence="15" key="1">
    <citation type="journal article" date="2022" name="bioRxiv">
        <title>Sequencing and chromosome-scale assembly of the giantPleurodeles waltlgenome.</title>
        <authorList>
            <person name="Brown T."/>
            <person name="Elewa A."/>
            <person name="Iarovenko S."/>
            <person name="Subramanian E."/>
            <person name="Araus A.J."/>
            <person name="Petzold A."/>
            <person name="Susuki M."/>
            <person name="Suzuki K.-i.T."/>
            <person name="Hayashi T."/>
            <person name="Toyoda A."/>
            <person name="Oliveira C."/>
            <person name="Osipova E."/>
            <person name="Leigh N.D."/>
            <person name="Simon A."/>
            <person name="Yun M.H."/>
        </authorList>
    </citation>
    <scope>NUCLEOTIDE SEQUENCE</scope>
    <source>
        <strain evidence="15">20211129_DDA</strain>
        <tissue evidence="15">Liver</tissue>
    </source>
</reference>
<keyword evidence="5" id="KW-0732">Signal</keyword>
<dbReference type="Pfam" id="PF00028">
    <property type="entry name" value="Cadherin"/>
    <property type="match status" value="5"/>
</dbReference>
<feature type="domain" description="Cadherin" evidence="14">
    <location>
        <begin position="177"/>
        <end position="285"/>
    </location>
</feature>
<keyword evidence="11" id="KW-0325">Glycoprotein</keyword>
<keyword evidence="16" id="KW-1185">Reference proteome</keyword>
<dbReference type="FunFam" id="2.60.40.60:FF:000018">
    <property type="entry name" value="Protocadherin gamma c3"/>
    <property type="match status" value="1"/>
</dbReference>
<evidence type="ECO:0000256" key="11">
    <source>
        <dbReference type="ARBA" id="ARBA00023180"/>
    </source>
</evidence>
<evidence type="ECO:0000256" key="5">
    <source>
        <dbReference type="ARBA" id="ARBA00022729"/>
    </source>
</evidence>
<dbReference type="SMART" id="SM00112">
    <property type="entry name" value="CA"/>
    <property type="match status" value="6"/>
</dbReference>
<keyword evidence="6" id="KW-0677">Repeat</keyword>
<dbReference type="Proteomes" id="UP001066276">
    <property type="component" value="Chromosome 7"/>
</dbReference>
<dbReference type="FunFam" id="2.60.40.60:FF:000129">
    <property type="entry name" value="protocadherin alpha-C2 isoform X1"/>
    <property type="match status" value="1"/>
</dbReference>
<evidence type="ECO:0000256" key="2">
    <source>
        <dbReference type="ARBA" id="ARBA00004251"/>
    </source>
</evidence>